<proteinExistence type="predicted"/>
<reference evidence="2" key="1">
    <citation type="journal article" date="2019" name="Int. J. Syst. Evol. Microbiol.">
        <title>The Global Catalogue of Microorganisms (GCM) 10K type strain sequencing project: providing services to taxonomists for standard genome sequencing and annotation.</title>
        <authorList>
            <consortium name="The Broad Institute Genomics Platform"/>
            <consortium name="The Broad Institute Genome Sequencing Center for Infectious Disease"/>
            <person name="Wu L."/>
            <person name="Ma J."/>
        </authorList>
    </citation>
    <scope>NUCLEOTIDE SEQUENCE [LARGE SCALE GENOMIC DNA]</scope>
    <source>
        <strain evidence="2">CCUG 48216</strain>
    </source>
</reference>
<sequence>MERLADWLKRELKLDTVRFVERQTHGHLLRGNVQGRDIDLLVISSGHVWVKHPAARSWSTTGIYVPERVGF</sequence>
<evidence type="ECO:0000313" key="2">
    <source>
        <dbReference type="Proteomes" id="UP001597211"/>
    </source>
</evidence>
<keyword evidence="2" id="KW-1185">Reference proteome</keyword>
<evidence type="ECO:0000313" key="1">
    <source>
        <dbReference type="EMBL" id="MFD1180782.1"/>
    </source>
</evidence>
<dbReference type="RefSeq" id="WP_009226893.1">
    <property type="nucleotide sequence ID" value="NZ_JAKSXN010000003.1"/>
</dbReference>
<evidence type="ECO:0008006" key="3">
    <source>
        <dbReference type="Google" id="ProtNLM"/>
    </source>
</evidence>
<accession>A0ABW3S8E4</accession>
<dbReference type="EMBL" id="JBHTKZ010000006">
    <property type="protein sequence ID" value="MFD1180782.1"/>
    <property type="molecule type" value="Genomic_DNA"/>
</dbReference>
<organism evidence="1 2">
    <name type="scientific">Paenibacillus timonensis</name>
    <dbReference type="NCBI Taxonomy" id="225915"/>
    <lineage>
        <taxon>Bacteria</taxon>
        <taxon>Bacillati</taxon>
        <taxon>Bacillota</taxon>
        <taxon>Bacilli</taxon>
        <taxon>Bacillales</taxon>
        <taxon>Paenibacillaceae</taxon>
        <taxon>Paenibacillus</taxon>
    </lineage>
</organism>
<name>A0ABW3S8E4_9BACL</name>
<protein>
    <recommendedName>
        <fullName evidence="3">Polymerase nucleotidyl transferase domain-containing protein</fullName>
    </recommendedName>
</protein>
<gene>
    <name evidence="1" type="ORF">ACFQ2Z_05385</name>
</gene>
<comment type="caution">
    <text evidence="1">The sequence shown here is derived from an EMBL/GenBank/DDBJ whole genome shotgun (WGS) entry which is preliminary data.</text>
</comment>
<dbReference type="Proteomes" id="UP001597211">
    <property type="component" value="Unassembled WGS sequence"/>
</dbReference>